<comment type="caution">
    <text evidence="2">The sequence shown here is derived from an EMBL/GenBank/DDBJ whole genome shotgun (WGS) entry which is preliminary data.</text>
</comment>
<feature type="region of interest" description="Disordered" evidence="1">
    <location>
        <begin position="141"/>
        <end position="181"/>
    </location>
</feature>
<reference evidence="2" key="1">
    <citation type="submission" date="2021-02" db="EMBL/GenBank/DDBJ databases">
        <title>First Annotated Genome of the Yellow-green Alga Tribonema minus.</title>
        <authorList>
            <person name="Mahan K.M."/>
        </authorList>
    </citation>
    <scope>NUCLEOTIDE SEQUENCE</scope>
    <source>
        <strain evidence="2">UTEX B ZZ1240</strain>
    </source>
</reference>
<accession>A0A835Z6F5</accession>
<keyword evidence="3" id="KW-1185">Reference proteome</keyword>
<protein>
    <submittedName>
        <fullName evidence="2">Uncharacterized protein</fullName>
    </submittedName>
</protein>
<dbReference type="Proteomes" id="UP000664859">
    <property type="component" value="Unassembled WGS sequence"/>
</dbReference>
<evidence type="ECO:0000313" key="2">
    <source>
        <dbReference type="EMBL" id="KAG5188537.1"/>
    </source>
</evidence>
<feature type="compositionally biased region" description="Basic and acidic residues" evidence="1">
    <location>
        <begin position="149"/>
        <end position="167"/>
    </location>
</feature>
<proteinExistence type="predicted"/>
<gene>
    <name evidence="2" type="ORF">JKP88DRAFT_275753</name>
</gene>
<dbReference type="EMBL" id="JAFCMP010000068">
    <property type="protein sequence ID" value="KAG5188537.1"/>
    <property type="molecule type" value="Genomic_DNA"/>
</dbReference>
<evidence type="ECO:0000256" key="1">
    <source>
        <dbReference type="SAM" id="MobiDB-lite"/>
    </source>
</evidence>
<organism evidence="2 3">
    <name type="scientific">Tribonema minus</name>
    <dbReference type="NCBI Taxonomy" id="303371"/>
    <lineage>
        <taxon>Eukaryota</taxon>
        <taxon>Sar</taxon>
        <taxon>Stramenopiles</taxon>
        <taxon>Ochrophyta</taxon>
        <taxon>PX clade</taxon>
        <taxon>Xanthophyceae</taxon>
        <taxon>Tribonematales</taxon>
        <taxon>Tribonemataceae</taxon>
        <taxon>Tribonema</taxon>
    </lineage>
</organism>
<dbReference type="AlphaFoldDB" id="A0A835Z6F5"/>
<feature type="region of interest" description="Disordered" evidence="1">
    <location>
        <begin position="306"/>
        <end position="327"/>
    </location>
</feature>
<name>A0A835Z6F5_9STRA</name>
<evidence type="ECO:0000313" key="3">
    <source>
        <dbReference type="Proteomes" id="UP000664859"/>
    </source>
</evidence>
<sequence length="327" mass="34409">MTVDDVMAFAKKHANKGPSTIKGLPCGTCNSTFTSVRGIVNTKPKNPDDAPMELHVRIDCRRSDVQLQKEQLGDALLAGGLPTPTAIDIEHAFCTCNYGQPLLPRISSDQASAICPTCNCKSRVKCLPVCTERQGELPSRHASYGFTNKNEDTAGKKRANAESRQETARQVPEPVPQPPASSVGAFLGSPDPAYGSRAVAAMQRRIRLAVQPQGGSGLDTQSAFPAFSARISARAMSAENAQALRAAAAREESLALRTVRASQENGAAAAVQNGVMPAARAAAVNNGGSATDADLTEHSICYHQGARRRVPGAPEVVQAAQARPSEA</sequence>